<feature type="transmembrane region" description="Helical" evidence="1">
    <location>
        <begin position="7"/>
        <end position="30"/>
    </location>
</feature>
<reference evidence="2" key="1">
    <citation type="submission" date="2022-07" db="EMBL/GenBank/DDBJ databases">
        <title>Enhanced cultured diversity of the mouse gut microbiota enables custom-made synthetic communities.</title>
        <authorList>
            <person name="Afrizal A."/>
        </authorList>
    </citation>
    <scope>NUCLEOTIDE SEQUENCE</scope>
    <source>
        <strain evidence="2">DSM 28593</strain>
    </source>
</reference>
<keyword evidence="1" id="KW-1133">Transmembrane helix</keyword>
<name>A0AAE3HEK0_9FIRM</name>
<dbReference type="EMBL" id="JANKAS010000006">
    <property type="protein sequence ID" value="MCR1899065.1"/>
    <property type="molecule type" value="Genomic_DNA"/>
</dbReference>
<feature type="transmembrane region" description="Helical" evidence="1">
    <location>
        <begin position="88"/>
        <end position="108"/>
    </location>
</feature>
<gene>
    <name evidence="2" type="ORF">NSA47_08730</name>
</gene>
<feature type="transmembrane region" description="Helical" evidence="1">
    <location>
        <begin position="50"/>
        <end position="68"/>
    </location>
</feature>
<proteinExistence type="predicted"/>
<accession>A0AAE3HEK0</accession>
<organism evidence="2 3">
    <name type="scientific">Irregularibacter muris</name>
    <dbReference type="NCBI Taxonomy" id="1796619"/>
    <lineage>
        <taxon>Bacteria</taxon>
        <taxon>Bacillati</taxon>
        <taxon>Bacillota</taxon>
        <taxon>Clostridia</taxon>
        <taxon>Eubacteriales</taxon>
        <taxon>Eubacteriaceae</taxon>
        <taxon>Irregularibacter</taxon>
    </lineage>
</organism>
<sequence length="148" mass="17406">MNHKKGSYYLISIVFILLFVHLYMKIYFLYLQQWPYPHLGVMNTLSLFSLKHFGALLFNMSFGVILGIEHIFENRKQNGKWHIDYKRLLIMGIPALLLSVEAVHFFLIENILKEIGMGFSNFHLAAPAREPFFRILLGYVLVTSFYKE</sequence>
<evidence type="ECO:0000256" key="1">
    <source>
        <dbReference type="SAM" id="Phobius"/>
    </source>
</evidence>
<keyword evidence="3" id="KW-1185">Reference proteome</keyword>
<keyword evidence="1" id="KW-0812">Transmembrane</keyword>
<comment type="caution">
    <text evidence="2">The sequence shown here is derived from an EMBL/GenBank/DDBJ whole genome shotgun (WGS) entry which is preliminary data.</text>
</comment>
<evidence type="ECO:0000313" key="3">
    <source>
        <dbReference type="Proteomes" id="UP001205748"/>
    </source>
</evidence>
<keyword evidence="1" id="KW-0472">Membrane</keyword>
<dbReference type="RefSeq" id="WP_257531008.1">
    <property type="nucleotide sequence ID" value="NZ_JANKAS010000006.1"/>
</dbReference>
<protein>
    <submittedName>
        <fullName evidence="2">Uncharacterized protein</fullName>
    </submittedName>
</protein>
<evidence type="ECO:0000313" key="2">
    <source>
        <dbReference type="EMBL" id="MCR1899065.1"/>
    </source>
</evidence>
<dbReference type="AlphaFoldDB" id="A0AAE3HEK0"/>
<dbReference type="Proteomes" id="UP001205748">
    <property type="component" value="Unassembled WGS sequence"/>
</dbReference>